<dbReference type="OrthoDB" id="142185at2157"/>
<dbReference type="GO" id="GO:0006874">
    <property type="term" value="P:intracellular calcium ion homeostasis"/>
    <property type="evidence" value="ECO:0007669"/>
    <property type="project" value="TreeGrafter"/>
</dbReference>
<dbReference type="STRING" id="1227455.C449_12787"/>
<gene>
    <name evidence="7" type="ORF">C449_12787</name>
</gene>
<organism evidence="7 8">
    <name type="scientific">Halococcus saccharolyticus DSM 5350</name>
    <dbReference type="NCBI Taxonomy" id="1227455"/>
    <lineage>
        <taxon>Archaea</taxon>
        <taxon>Methanobacteriati</taxon>
        <taxon>Methanobacteriota</taxon>
        <taxon>Stenosarchaea group</taxon>
        <taxon>Halobacteria</taxon>
        <taxon>Halobacteriales</taxon>
        <taxon>Halococcaceae</taxon>
        <taxon>Halococcus</taxon>
    </lineage>
</organism>
<feature type="domain" description="Sodium/calcium exchanger membrane region" evidence="6">
    <location>
        <begin position="9"/>
        <end position="149"/>
    </location>
</feature>
<dbReference type="Gene3D" id="1.20.1420.30">
    <property type="entry name" value="NCX, central ion-binding region"/>
    <property type="match status" value="1"/>
</dbReference>
<evidence type="ECO:0000313" key="8">
    <source>
        <dbReference type="Proteomes" id="UP000011669"/>
    </source>
</evidence>
<evidence type="ECO:0000256" key="5">
    <source>
        <dbReference type="SAM" id="Phobius"/>
    </source>
</evidence>
<feature type="transmembrane region" description="Helical" evidence="5">
    <location>
        <begin position="264"/>
        <end position="282"/>
    </location>
</feature>
<dbReference type="InParanoid" id="M0MGZ4"/>
<feature type="transmembrane region" description="Helical" evidence="5">
    <location>
        <begin position="39"/>
        <end position="62"/>
    </location>
</feature>
<comment type="subcellular location">
    <subcellularLocation>
        <location evidence="1">Membrane</location>
        <topology evidence="1">Multi-pass membrane protein</topology>
    </subcellularLocation>
</comment>
<dbReference type="GO" id="GO:0005886">
    <property type="term" value="C:plasma membrane"/>
    <property type="evidence" value="ECO:0007669"/>
    <property type="project" value="TreeGrafter"/>
</dbReference>
<dbReference type="InterPro" id="IPR004481">
    <property type="entry name" value="K/Na/Ca-exchanger"/>
</dbReference>
<evidence type="ECO:0000256" key="3">
    <source>
        <dbReference type="ARBA" id="ARBA00022989"/>
    </source>
</evidence>
<dbReference type="InterPro" id="IPR044880">
    <property type="entry name" value="NCX_ion-bd_dom_sf"/>
</dbReference>
<accession>M0MGZ4</accession>
<dbReference type="Proteomes" id="UP000011669">
    <property type="component" value="Unassembled WGS sequence"/>
</dbReference>
<feature type="transmembrane region" description="Helical" evidence="5">
    <location>
        <begin position="111"/>
        <end position="128"/>
    </location>
</feature>
<dbReference type="PANTHER" id="PTHR10846">
    <property type="entry name" value="SODIUM/POTASSIUM/CALCIUM EXCHANGER"/>
    <property type="match status" value="1"/>
</dbReference>
<comment type="caution">
    <text evidence="7">The sequence shown here is derived from an EMBL/GenBank/DDBJ whole genome shotgun (WGS) entry which is preliminary data.</text>
</comment>
<dbReference type="PATRIC" id="fig|1227455.4.peg.2618"/>
<dbReference type="GO" id="GO:0005262">
    <property type="term" value="F:calcium channel activity"/>
    <property type="evidence" value="ECO:0007669"/>
    <property type="project" value="TreeGrafter"/>
</dbReference>
<dbReference type="InterPro" id="IPR004837">
    <property type="entry name" value="NaCa_Exmemb"/>
</dbReference>
<dbReference type="AlphaFoldDB" id="M0MGZ4"/>
<keyword evidence="8" id="KW-1185">Reference proteome</keyword>
<feature type="transmembrane region" description="Helical" evidence="5">
    <location>
        <begin position="170"/>
        <end position="190"/>
    </location>
</feature>
<dbReference type="EMBL" id="AOMD01000028">
    <property type="protein sequence ID" value="EMA43695.1"/>
    <property type="molecule type" value="Genomic_DNA"/>
</dbReference>
<feature type="transmembrane region" description="Helical" evidence="5">
    <location>
        <begin position="237"/>
        <end position="258"/>
    </location>
</feature>
<reference evidence="7 8" key="1">
    <citation type="journal article" date="2014" name="PLoS Genet.">
        <title>Phylogenetically driven sequencing of extremely halophilic archaea reveals strategies for static and dynamic osmo-response.</title>
        <authorList>
            <person name="Becker E.A."/>
            <person name="Seitzer P.M."/>
            <person name="Tritt A."/>
            <person name="Larsen D."/>
            <person name="Krusor M."/>
            <person name="Yao A.I."/>
            <person name="Wu D."/>
            <person name="Madern D."/>
            <person name="Eisen J.A."/>
            <person name="Darling A.E."/>
            <person name="Facciotti M.T."/>
        </authorList>
    </citation>
    <scope>NUCLEOTIDE SEQUENCE [LARGE SCALE GENOMIC DNA]</scope>
    <source>
        <strain evidence="7 8">DSM 5350</strain>
    </source>
</reference>
<dbReference type="Pfam" id="PF01699">
    <property type="entry name" value="Na_Ca_ex"/>
    <property type="match status" value="2"/>
</dbReference>
<evidence type="ECO:0000256" key="1">
    <source>
        <dbReference type="ARBA" id="ARBA00004141"/>
    </source>
</evidence>
<feature type="transmembrane region" description="Helical" evidence="5">
    <location>
        <begin position="6"/>
        <end position="27"/>
    </location>
</feature>
<feature type="transmembrane region" description="Helical" evidence="5">
    <location>
        <begin position="202"/>
        <end position="225"/>
    </location>
</feature>
<feature type="transmembrane region" description="Helical" evidence="5">
    <location>
        <begin position="82"/>
        <end position="99"/>
    </location>
</feature>
<keyword evidence="4 5" id="KW-0472">Membrane</keyword>
<feature type="transmembrane region" description="Helical" evidence="5">
    <location>
        <begin position="134"/>
        <end position="149"/>
    </location>
</feature>
<evidence type="ECO:0000259" key="6">
    <source>
        <dbReference type="Pfam" id="PF01699"/>
    </source>
</evidence>
<dbReference type="NCBIfam" id="TIGR00367">
    <property type="entry name" value="calcium/sodium antiporter"/>
    <property type="match status" value="1"/>
</dbReference>
<keyword evidence="2 5" id="KW-0812">Transmembrane</keyword>
<dbReference type="RefSeq" id="WP_006078416.1">
    <property type="nucleotide sequence ID" value="NZ_AOMD01000028.1"/>
</dbReference>
<protein>
    <submittedName>
        <fullName evidence="7">Na+/Ca+ antiporter</fullName>
    </submittedName>
</protein>
<evidence type="ECO:0000256" key="4">
    <source>
        <dbReference type="ARBA" id="ARBA00023136"/>
    </source>
</evidence>
<evidence type="ECO:0000313" key="7">
    <source>
        <dbReference type="EMBL" id="EMA43695.1"/>
    </source>
</evidence>
<dbReference type="FunCoup" id="M0MGZ4">
    <property type="interactions" value="26"/>
</dbReference>
<name>M0MGZ4_9EURY</name>
<keyword evidence="3 5" id="KW-1133">Transmembrane helix</keyword>
<sequence length="309" mass="31168">MVGSVVVDVGLIAVAVVGLWLGATLFVEHAARLARRVGLSDLVVGLVVVSLGTSAPEFAVTIDAALVGSSDVAAANVVGSNLFNLAILGGVALVAGASVRVPRALVRRDAPVMTAATALVGLFLFDLRVSRPEALLLLVVFLAYLAVLLRSETSANADVPTAPARWFSPLLALVGLGVIVGGATMLVSSASDLARLLGASEWLIGLTVVAVGTSAPEIAASVVAARRGLATVAVGNVLGSNVFNLLGVLGAAATIQPLDVDPAALGDVAWLFALSVAAAVTLRSGRRLTRIEGVAVLVAVAVRWVLDAL</sequence>
<proteinExistence type="predicted"/>
<evidence type="ECO:0000256" key="2">
    <source>
        <dbReference type="ARBA" id="ARBA00022692"/>
    </source>
</evidence>
<dbReference type="GO" id="GO:0008273">
    <property type="term" value="F:calcium, potassium:sodium antiporter activity"/>
    <property type="evidence" value="ECO:0007669"/>
    <property type="project" value="TreeGrafter"/>
</dbReference>
<dbReference type="PANTHER" id="PTHR10846:SF8">
    <property type="entry name" value="INNER MEMBRANE PROTEIN YRBG"/>
    <property type="match status" value="1"/>
</dbReference>
<feature type="domain" description="Sodium/calcium exchanger membrane region" evidence="6">
    <location>
        <begin position="168"/>
        <end position="298"/>
    </location>
</feature>